<sequence>MDLTLLLGVDGGGDDSNVQMKYERMQVVLEAINQPAFAFDDADVPTYMHIVSVYTLLVHIVDAPIPPRVIKAHITPSFVSDLLGVIQSQDPRERVMVATVLHNIYAKFKSLRLHIHQQFVHLLMQYVEYGGMGYPYGIPDLLEVLSSIIRGFTTPLQPDHITLLMKTLLPLAKHALVHYHQPLLLCITDFVAKAPTLSSAVVEYLLTHWPHQSTAKQILYLNALEEVLEITPVDCLPQPTKAKITAHLAKCIECVHFQVAERTLFLWNSTQLINHSIFNPRHTRQVLPILFPSLMAAFKTHWHATVRMLAHPVPTDRTKGVFVFRNLHGLVVVGPTAEDQHSREDTTNTPDVVATLRAAASQIVPALAACPVVGTYAGLRPATEHRDYHIAADGAHQWVVVGGIRSTGVTASLGIAEYVGQLIGAWFRPRLAGRHVIAPYVVPTFQELAMQFDGTSNSVTIEGLVHQVTHPLTRWGLQKLLKQQQDTSRL</sequence>
<dbReference type="GO" id="GO:0000159">
    <property type="term" value="C:protein phosphatase type 2A complex"/>
    <property type="evidence" value="ECO:0007669"/>
    <property type="project" value="InterPro"/>
</dbReference>
<dbReference type="GO" id="GO:0019888">
    <property type="term" value="F:protein phosphatase regulator activity"/>
    <property type="evidence" value="ECO:0007669"/>
    <property type="project" value="InterPro"/>
</dbReference>
<evidence type="ECO:0000313" key="1">
    <source>
        <dbReference type="EMBL" id="RHX99799.1"/>
    </source>
</evidence>
<dbReference type="Gene3D" id="3.40.50.720">
    <property type="entry name" value="NAD(P)-binding Rossmann-like Domain"/>
    <property type="match status" value="1"/>
</dbReference>
<dbReference type="InterPro" id="IPR011989">
    <property type="entry name" value="ARM-like"/>
</dbReference>
<name>A0A396ZWA6_APHAT</name>
<accession>A0A396ZWA6</accession>
<comment type="caution">
    <text evidence="1">The sequence shown here is derived from an EMBL/GenBank/DDBJ whole genome shotgun (WGS) entry which is preliminary data.</text>
</comment>
<protein>
    <submittedName>
        <fullName evidence="1">Uncharacterized protein</fullName>
    </submittedName>
</protein>
<dbReference type="InterPro" id="IPR016024">
    <property type="entry name" value="ARM-type_fold"/>
</dbReference>
<gene>
    <name evidence="1" type="ORF">DYB36_002889</name>
</gene>
<dbReference type="SUPFAM" id="SSF48371">
    <property type="entry name" value="ARM repeat"/>
    <property type="match status" value="1"/>
</dbReference>
<dbReference type="AlphaFoldDB" id="A0A396ZWA6"/>
<dbReference type="Pfam" id="PF01603">
    <property type="entry name" value="B56"/>
    <property type="match status" value="1"/>
</dbReference>
<dbReference type="InterPro" id="IPR002554">
    <property type="entry name" value="PP2A_B56"/>
</dbReference>
<evidence type="ECO:0000313" key="2">
    <source>
        <dbReference type="Proteomes" id="UP000265427"/>
    </source>
</evidence>
<dbReference type="PANTHER" id="PTHR10257:SF3">
    <property type="entry name" value="SERINE_THREONINE-PROTEIN PHOSPHATASE 2A 56 KDA REGULATORY SUBUNIT GAMMA ISOFORM"/>
    <property type="match status" value="1"/>
</dbReference>
<dbReference type="GO" id="GO:0007165">
    <property type="term" value="P:signal transduction"/>
    <property type="evidence" value="ECO:0007669"/>
    <property type="project" value="InterPro"/>
</dbReference>
<proteinExistence type="predicted"/>
<dbReference type="SUPFAM" id="SSF54373">
    <property type="entry name" value="FAD-linked reductases, C-terminal domain"/>
    <property type="match status" value="1"/>
</dbReference>
<dbReference type="Proteomes" id="UP000265427">
    <property type="component" value="Unassembled WGS sequence"/>
</dbReference>
<dbReference type="Gene3D" id="3.30.9.10">
    <property type="entry name" value="D-Amino Acid Oxidase, subunit A, domain 2"/>
    <property type="match status" value="1"/>
</dbReference>
<dbReference type="PANTHER" id="PTHR10257">
    <property type="entry name" value="SERINE/THREONINE PROTEIN PHOSPHATASE 2A PP2A REGULATORY SUBUNIT B"/>
    <property type="match status" value="1"/>
</dbReference>
<organism evidence="1 2">
    <name type="scientific">Aphanomyces astaci</name>
    <name type="common">Crayfish plague agent</name>
    <dbReference type="NCBI Taxonomy" id="112090"/>
    <lineage>
        <taxon>Eukaryota</taxon>
        <taxon>Sar</taxon>
        <taxon>Stramenopiles</taxon>
        <taxon>Oomycota</taxon>
        <taxon>Saprolegniomycetes</taxon>
        <taxon>Saprolegniales</taxon>
        <taxon>Verrucalvaceae</taxon>
        <taxon>Aphanomyces</taxon>
    </lineage>
</organism>
<reference evidence="1 2" key="1">
    <citation type="submission" date="2018-08" db="EMBL/GenBank/DDBJ databases">
        <title>Aphanomyces genome sequencing and annotation.</title>
        <authorList>
            <person name="Minardi D."/>
            <person name="Oidtmann B."/>
            <person name="Van Der Giezen M."/>
            <person name="Studholme D.J."/>
        </authorList>
    </citation>
    <scope>NUCLEOTIDE SEQUENCE [LARGE SCALE GENOMIC DNA]</scope>
    <source>
        <strain evidence="1 2">Kv</strain>
    </source>
</reference>
<dbReference type="Gene3D" id="1.25.10.10">
    <property type="entry name" value="Leucine-rich Repeat Variant"/>
    <property type="match status" value="1"/>
</dbReference>
<dbReference type="VEuPathDB" id="FungiDB:H257_17899"/>
<dbReference type="EMBL" id="QUSZ01008893">
    <property type="protein sequence ID" value="RHX99799.1"/>
    <property type="molecule type" value="Genomic_DNA"/>
</dbReference>